<organism evidence="1 2">
    <name type="scientific">Saprolegnia diclina (strain VS20)</name>
    <dbReference type="NCBI Taxonomy" id="1156394"/>
    <lineage>
        <taxon>Eukaryota</taxon>
        <taxon>Sar</taxon>
        <taxon>Stramenopiles</taxon>
        <taxon>Oomycota</taxon>
        <taxon>Saprolegniomycetes</taxon>
        <taxon>Saprolegniales</taxon>
        <taxon>Saprolegniaceae</taxon>
        <taxon>Saprolegnia</taxon>
    </lineage>
</organism>
<dbReference type="Proteomes" id="UP000030762">
    <property type="component" value="Unassembled WGS sequence"/>
</dbReference>
<gene>
    <name evidence="1" type="ORF">SDRG_06031</name>
</gene>
<dbReference type="GeneID" id="19946758"/>
<keyword evidence="2" id="KW-1185">Reference proteome</keyword>
<dbReference type="RefSeq" id="XP_008610008.1">
    <property type="nucleotide sequence ID" value="XM_008611786.1"/>
</dbReference>
<evidence type="ECO:0000313" key="1">
    <source>
        <dbReference type="EMBL" id="EQC36587.1"/>
    </source>
</evidence>
<reference evidence="1 2" key="1">
    <citation type="submission" date="2012-04" db="EMBL/GenBank/DDBJ databases">
        <title>The Genome Sequence of Saprolegnia declina VS20.</title>
        <authorList>
            <consortium name="The Broad Institute Genome Sequencing Platform"/>
            <person name="Russ C."/>
            <person name="Nusbaum C."/>
            <person name="Tyler B."/>
            <person name="van West P."/>
            <person name="Dieguez-Uribeondo J."/>
            <person name="de Bruijn I."/>
            <person name="Tripathy S."/>
            <person name="Jiang R."/>
            <person name="Young S.K."/>
            <person name="Zeng Q."/>
            <person name="Gargeya S."/>
            <person name="Fitzgerald M."/>
            <person name="Haas B."/>
            <person name="Abouelleil A."/>
            <person name="Alvarado L."/>
            <person name="Arachchi H.M."/>
            <person name="Berlin A."/>
            <person name="Chapman S.B."/>
            <person name="Goldberg J."/>
            <person name="Griggs A."/>
            <person name="Gujja S."/>
            <person name="Hansen M."/>
            <person name="Howarth C."/>
            <person name="Imamovic A."/>
            <person name="Larimer J."/>
            <person name="McCowen C."/>
            <person name="Montmayeur A."/>
            <person name="Murphy C."/>
            <person name="Neiman D."/>
            <person name="Pearson M."/>
            <person name="Priest M."/>
            <person name="Roberts A."/>
            <person name="Saif S."/>
            <person name="Shea T."/>
            <person name="Sisk P."/>
            <person name="Sykes S."/>
            <person name="Wortman J."/>
            <person name="Nusbaum C."/>
            <person name="Birren B."/>
        </authorList>
    </citation>
    <scope>NUCLEOTIDE SEQUENCE [LARGE SCALE GENOMIC DNA]</scope>
    <source>
        <strain evidence="1 2">VS20</strain>
    </source>
</reference>
<dbReference type="VEuPathDB" id="FungiDB:SDRG_06031"/>
<dbReference type="EMBL" id="JH767147">
    <property type="protein sequence ID" value="EQC36587.1"/>
    <property type="molecule type" value="Genomic_DNA"/>
</dbReference>
<dbReference type="InParanoid" id="T0S1N7"/>
<proteinExistence type="predicted"/>
<protein>
    <submittedName>
        <fullName evidence="1">Uncharacterized protein</fullName>
    </submittedName>
</protein>
<evidence type="ECO:0000313" key="2">
    <source>
        <dbReference type="Proteomes" id="UP000030762"/>
    </source>
</evidence>
<dbReference type="AlphaFoldDB" id="T0S1N7"/>
<name>T0S1N7_SAPDV</name>
<accession>T0S1N7</accession>
<sequence>MTFTASQALALERPLVGHAAPWNDPAIALTSLHLSLPLSDAPFATIGCTACNRSLSQCLDDAYGHLHIPCPLDAACAGTYRFHTTRPIASLRLVQCLYDEASGSVARVDRALHGPFQPGVEYTWRVALASLSTVVTVSRSCDVFIFEGDVPLLHHRVTLTASASVPQDLLAGSKFETSFESK</sequence>